<accession>A0A225WJ64</accession>
<proteinExistence type="predicted"/>
<sequence>MLHHREWINDCLVIEEQGHKGDQTGADKLGKHGYVNSYQPRQCVILAFAVRLFLCPERSLGEKQQLLVGSGRKDRFGRVFHRVIKSLRKKEMRQLCCTTEEIGSHSLRKGSSSYTLGQVNGPTPV</sequence>
<comment type="caution">
    <text evidence="1">The sequence shown here is derived from an EMBL/GenBank/DDBJ whole genome shotgun (WGS) entry which is preliminary data.</text>
</comment>
<gene>
    <name evidence="1" type="ORF">PHMEG_0009051</name>
</gene>
<dbReference type="OrthoDB" id="163776at2759"/>
<evidence type="ECO:0000313" key="2">
    <source>
        <dbReference type="Proteomes" id="UP000198211"/>
    </source>
</evidence>
<dbReference type="AlphaFoldDB" id="A0A225WJ64"/>
<organism evidence="1 2">
    <name type="scientific">Phytophthora megakarya</name>
    <dbReference type="NCBI Taxonomy" id="4795"/>
    <lineage>
        <taxon>Eukaryota</taxon>
        <taxon>Sar</taxon>
        <taxon>Stramenopiles</taxon>
        <taxon>Oomycota</taxon>
        <taxon>Peronosporomycetes</taxon>
        <taxon>Peronosporales</taxon>
        <taxon>Peronosporaceae</taxon>
        <taxon>Phytophthora</taxon>
    </lineage>
</organism>
<protein>
    <submittedName>
        <fullName evidence="1">Uncharacterized protein</fullName>
    </submittedName>
</protein>
<keyword evidence="2" id="KW-1185">Reference proteome</keyword>
<dbReference type="EMBL" id="NBNE01000821">
    <property type="protein sequence ID" value="OWZ17057.1"/>
    <property type="molecule type" value="Genomic_DNA"/>
</dbReference>
<dbReference type="Proteomes" id="UP000198211">
    <property type="component" value="Unassembled WGS sequence"/>
</dbReference>
<evidence type="ECO:0000313" key="1">
    <source>
        <dbReference type="EMBL" id="OWZ17057.1"/>
    </source>
</evidence>
<name>A0A225WJ64_9STRA</name>
<reference evidence="2" key="1">
    <citation type="submission" date="2017-03" db="EMBL/GenBank/DDBJ databases">
        <title>Phytopthora megakarya and P. palmivora, two closely related causual agents of cacao black pod achieved similar genome size and gene model numbers by different mechanisms.</title>
        <authorList>
            <person name="Ali S."/>
            <person name="Shao J."/>
            <person name="Larry D.J."/>
            <person name="Kronmiller B."/>
            <person name="Shen D."/>
            <person name="Strem M.D."/>
            <person name="Melnick R.L."/>
            <person name="Guiltinan M.J."/>
            <person name="Tyler B.M."/>
            <person name="Meinhardt L.W."/>
            <person name="Bailey B.A."/>
        </authorList>
    </citation>
    <scope>NUCLEOTIDE SEQUENCE [LARGE SCALE GENOMIC DNA]</scope>
    <source>
        <strain evidence="2">zdho120</strain>
    </source>
</reference>